<dbReference type="Proteomes" id="UP000660454">
    <property type="component" value="Unassembled WGS sequence"/>
</dbReference>
<proteinExistence type="predicted"/>
<dbReference type="CDD" id="cd00592">
    <property type="entry name" value="HTH_MerR-like"/>
    <property type="match status" value="1"/>
</dbReference>
<feature type="compositionally biased region" description="Basic and acidic residues" evidence="2">
    <location>
        <begin position="1"/>
        <end position="22"/>
    </location>
</feature>
<protein>
    <submittedName>
        <fullName evidence="4">MerR family transcriptional regulator</fullName>
    </submittedName>
</protein>
<dbReference type="InterPro" id="IPR000551">
    <property type="entry name" value="MerR-type_HTH_dom"/>
</dbReference>
<dbReference type="InterPro" id="IPR009061">
    <property type="entry name" value="DNA-bd_dom_put_sf"/>
</dbReference>
<comment type="caution">
    <text evidence="4">The sequence shown here is derived from an EMBL/GenBank/DDBJ whole genome shotgun (WGS) entry which is preliminary data.</text>
</comment>
<accession>A0ABQ4GJL3</accession>
<evidence type="ECO:0000256" key="1">
    <source>
        <dbReference type="ARBA" id="ARBA00023125"/>
    </source>
</evidence>
<organism evidence="4 5">
    <name type="scientific">Microbispora siamensis</name>
    <dbReference type="NCBI Taxonomy" id="564413"/>
    <lineage>
        <taxon>Bacteria</taxon>
        <taxon>Bacillati</taxon>
        <taxon>Actinomycetota</taxon>
        <taxon>Actinomycetes</taxon>
        <taxon>Streptosporangiales</taxon>
        <taxon>Streptosporangiaceae</taxon>
        <taxon>Microbispora</taxon>
    </lineage>
</organism>
<feature type="domain" description="HTH merR-type" evidence="3">
    <location>
        <begin position="29"/>
        <end position="98"/>
    </location>
</feature>
<evidence type="ECO:0000256" key="2">
    <source>
        <dbReference type="SAM" id="MobiDB-lite"/>
    </source>
</evidence>
<dbReference type="Gene3D" id="1.10.1660.10">
    <property type="match status" value="1"/>
</dbReference>
<dbReference type="EMBL" id="BOOF01000010">
    <property type="protein sequence ID" value="GIH61591.1"/>
    <property type="molecule type" value="Genomic_DNA"/>
</dbReference>
<evidence type="ECO:0000259" key="3">
    <source>
        <dbReference type="PROSITE" id="PS50937"/>
    </source>
</evidence>
<dbReference type="PANTHER" id="PTHR30204">
    <property type="entry name" value="REDOX-CYCLING DRUG-SENSING TRANSCRIPTIONAL ACTIVATOR SOXR"/>
    <property type="match status" value="1"/>
</dbReference>
<keyword evidence="5" id="KW-1185">Reference proteome</keyword>
<sequence>MHVNDHTEPRRTDSADASRDTGEGDDLGPLTIGRLARLTGVPARTIRFWSDIGIVQPAGRSASGYRLYDAAAVARLHLVRTLRDLGLDLATVERVVTRRVGLAEVARAHVAALDAEIAVLRARRAVMRSIAERDGTIEEMRLMHELAQLSARERQRIIDDFVDEVFAGTDPDAPGAGIAQSMRRLPEALPDEPTTEQVEAWIELAELVSDPAFRERVRGMALGPAEPVTPVPYDSQAVLDEAGRALDQGIAPESAEGERIVDRLVGPDVPAAERARLADMLERFTDRRVERYWQLLGVLNGTPPFPSGVPSYEWFIAALRAAR</sequence>
<reference evidence="4 5" key="1">
    <citation type="submission" date="2021-01" db="EMBL/GenBank/DDBJ databases">
        <title>Whole genome shotgun sequence of Microbispora siamensis NBRC 104113.</title>
        <authorList>
            <person name="Komaki H."/>
            <person name="Tamura T."/>
        </authorList>
    </citation>
    <scope>NUCLEOTIDE SEQUENCE [LARGE SCALE GENOMIC DNA]</scope>
    <source>
        <strain evidence="4 5">NBRC 104113</strain>
    </source>
</reference>
<dbReference type="PANTHER" id="PTHR30204:SF93">
    <property type="entry name" value="HTH MERR-TYPE DOMAIN-CONTAINING PROTEIN"/>
    <property type="match status" value="1"/>
</dbReference>
<dbReference type="SMART" id="SM00422">
    <property type="entry name" value="HTH_MERR"/>
    <property type="match status" value="1"/>
</dbReference>
<dbReference type="PRINTS" id="PR00040">
    <property type="entry name" value="HTHMERR"/>
</dbReference>
<gene>
    <name evidence="4" type="ORF">Msi02_24080</name>
</gene>
<dbReference type="PROSITE" id="PS50937">
    <property type="entry name" value="HTH_MERR_2"/>
    <property type="match status" value="1"/>
</dbReference>
<evidence type="ECO:0000313" key="4">
    <source>
        <dbReference type="EMBL" id="GIH61591.1"/>
    </source>
</evidence>
<evidence type="ECO:0000313" key="5">
    <source>
        <dbReference type="Proteomes" id="UP000660454"/>
    </source>
</evidence>
<feature type="region of interest" description="Disordered" evidence="2">
    <location>
        <begin position="1"/>
        <end position="28"/>
    </location>
</feature>
<dbReference type="SUPFAM" id="SSF46955">
    <property type="entry name" value="Putative DNA-binding domain"/>
    <property type="match status" value="1"/>
</dbReference>
<keyword evidence="1" id="KW-0238">DNA-binding</keyword>
<dbReference type="Pfam" id="PF13411">
    <property type="entry name" value="MerR_1"/>
    <property type="match status" value="1"/>
</dbReference>
<name>A0ABQ4GJL3_9ACTN</name>
<dbReference type="InterPro" id="IPR047057">
    <property type="entry name" value="MerR_fam"/>
</dbReference>